<evidence type="ECO:0000313" key="2">
    <source>
        <dbReference type="Proteomes" id="UP000663874"/>
    </source>
</evidence>
<feature type="non-terminal residue" evidence="1">
    <location>
        <position position="120"/>
    </location>
</feature>
<accession>A0A820MKF0</accession>
<comment type="caution">
    <text evidence="1">The sequence shown here is derived from an EMBL/GenBank/DDBJ whole genome shotgun (WGS) entry which is preliminary data.</text>
</comment>
<protein>
    <submittedName>
        <fullName evidence="1">Uncharacterized protein</fullName>
    </submittedName>
</protein>
<name>A0A820MKF0_9BILA</name>
<dbReference type="EMBL" id="CAJOBE010057197">
    <property type="protein sequence ID" value="CAF4375571.1"/>
    <property type="molecule type" value="Genomic_DNA"/>
</dbReference>
<proteinExistence type="predicted"/>
<sequence>MYYQLISRLASLQYHLDGSIINFQIKDDSDVSLISFDETHSYYGYLRDGLIKRGIRSLINTLAWPNGISLEKAIVPNTSDVECLTVYSIAVHVFGTIAFSNDIPLGQARVLIKLRIPRFI</sequence>
<evidence type="ECO:0000313" key="1">
    <source>
        <dbReference type="EMBL" id="CAF4375571.1"/>
    </source>
</evidence>
<organism evidence="1 2">
    <name type="scientific">Rotaria sordida</name>
    <dbReference type="NCBI Taxonomy" id="392033"/>
    <lineage>
        <taxon>Eukaryota</taxon>
        <taxon>Metazoa</taxon>
        <taxon>Spiralia</taxon>
        <taxon>Gnathifera</taxon>
        <taxon>Rotifera</taxon>
        <taxon>Eurotatoria</taxon>
        <taxon>Bdelloidea</taxon>
        <taxon>Philodinida</taxon>
        <taxon>Philodinidae</taxon>
        <taxon>Rotaria</taxon>
    </lineage>
</organism>
<dbReference type="Proteomes" id="UP000663874">
    <property type="component" value="Unassembled WGS sequence"/>
</dbReference>
<reference evidence="1" key="1">
    <citation type="submission" date="2021-02" db="EMBL/GenBank/DDBJ databases">
        <authorList>
            <person name="Nowell W R."/>
        </authorList>
    </citation>
    <scope>NUCLEOTIDE SEQUENCE</scope>
</reference>
<feature type="non-terminal residue" evidence="1">
    <location>
        <position position="1"/>
    </location>
</feature>
<gene>
    <name evidence="1" type="ORF">FNK824_LOCUS43142</name>
</gene>
<dbReference type="AlphaFoldDB" id="A0A820MKF0"/>